<dbReference type="AlphaFoldDB" id="M7BG24"/>
<dbReference type="STRING" id="8469.M7BG24"/>
<dbReference type="PANTHER" id="PTHR46888:SF11">
    <property type="entry name" value="SCAN BOX DOMAIN-CONTAINING PROTEIN"/>
    <property type="match status" value="1"/>
</dbReference>
<organism evidence="2 3">
    <name type="scientific">Chelonia mydas</name>
    <name type="common">Green sea-turtle</name>
    <name type="synonym">Chelonia agassizi</name>
    <dbReference type="NCBI Taxonomy" id="8469"/>
    <lineage>
        <taxon>Eukaryota</taxon>
        <taxon>Metazoa</taxon>
        <taxon>Chordata</taxon>
        <taxon>Craniata</taxon>
        <taxon>Vertebrata</taxon>
        <taxon>Euteleostomi</taxon>
        <taxon>Archelosauria</taxon>
        <taxon>Testudinata</taxon>
        <taxon>Testudines</taxon>
        <taxon>Cryptodira</taxon>
        <taxon>Durocryptodira</taxon>
        <taxon>Americhelydia</taxon>
        <taxon>Chelonioidea</taxon>
        <taxon>Cheloniidae</taxon>
        <taxon>Chelonia</taxon>
    </lineage>
</organism>
<reference evidence="3" key="1">
    <citation type="journal article" date="2013" name="Nat. Genet.">
        <title>The draft genomes of soft-shell turtle and green sea turtle yield insights into the development and evolution of the turtle-specific body plan.</title>
        <authorList>
            <person name="Wang Z."/>
            <person name="Pascual-Anaya J."/>
            <person name="Zadissa A."/>
            <person name="Li W."/>
            <person name="Niimura Y."/>
            <person name="Huang Z."/>
            <person name="Li C."/>
            <person name="White S."/>
            <person name="Xiong Z."/>
            <person name="Fang D."/>
            <person name="Wang B."/>
            <person name="Ming Y."/>
            <person name="Chen Y."/>
            <person name="Zheng Y."/>
            <person name="Kuraku S."/>
            <person name="Pignatelli M."/>
            <person name="Herrero J."/>
            <person name="Beal K."/>
            <person name="Nozawa M."/>
            <person name="Li Q."/>
            <person name="Wang J."/>
            <person name="Zhang H."/>
            <person name="Yu L."/>
            <person name="Shigenobu S."/>
            <person name="Wang J."/>
            <person name="Liu J."/>
            <person name="Flicek P."/>
            <person name="Searle S."/>
            <person name="Wang J."/>
            <person name="Kuratani S."/>
            <person name="Yin Y."/>
            <person name="Aken B."/>
            <person name="Zhang G."/>
            <person name="Irie N."/>
        </authorList>
    </citation>
    <scope>NUCLEOTIDE SEQUENCE [LARGE SCALE GENOMIC DNA]</scope>
</reference>
<evidence type="ECO:0000313" key="2">
    <source>
        <dbReference type="EMBL" id="EMP36159.1"/>
    </source>
</evidence>
<gene>
    <name evidence="2" type="ORF">UY3_06681</name>
</gene>
<dbReference type="SUPFAM" id="SSF47353">
    <property type="entry name" value="Retrovirus capsid dimerization domain-like"/>
    <property type="match status" value="1"/>
</dbReference>
<sequence>MPKEHMNRYKLFKQKARIRMGLTPEHAHRQFRALRWKPDMAFSRHAYYTVKNWDAWISGANVKSLEDLSLLIQMEQFLKGVPKKIERYILNGKPKTVIEAGEIGAKWVEVAEKKKARSSWWEYKKGQPDTPPSRSTQGPTSQGEALHTARETPDALSSNHPTLQPPTSPQPTVSWAML</sequence>
<evidence type="ECO:0000256" key="1">
    <source>
        <dbReference type="SAM" id="MobiDB-lite"/>
    </source>
</evidence>
<dbReference type="Proteomes" id="UP000031443">
    <property type="component" value="Unassembled WGS sequence"/>
</dbReference>
<keyword evidence="3" id="KW-1185">Reference proteome</keyword>
<evidence type="ECO:0000313" key="3">
    <source>
        <dbReference type="Proteomes" id="UP000031443"/>
    </source>
</evidence>
<name>M7BG24_CHEMY</name>
<protein>
    <submittedName>
        <fullName evidence="2">Uncharacterized protein</fullName>
    </submittedName>
</protein>
<dbReference type="Gene3D" id="1.10.4020.10">
    <property type="entry name" value="DNA breaking-rejoining enzymes"/>
    <property type="match status" value="1"/>
</dbReference>
<feature type="region of interest" description="Disordered" evidence="1">
    <location>
        <begin position="119"/>
        <end position="178"/>
    </location>
</feature>
<accession>M7BG24</accession>
<dbReference type="InterPro" id="IPR038269">
    <property type="entry name" value="SCAN_sf"/>
</dbReference>
<feature type="compositionally biased region" description="Polar residues" evidence="1">
    <location>
        <begin position="132"/>
        <end position="143"/>
    </location>
</feature>
<dbReference type="EMBL" id="KB526247">
    <property type="protein sequence ID" value="EMP36159.1"/>
    <property type="molecule type" value="Genomic_DNA"/>
</dbReference>
<dbReference type="PANTHER" id="PTHR46888">
    <property type="entry name" value="ZINC KNUCKLE DOMAINCONTAINING PROTEIN-RELATED"/>
    <property type="match status" value="1"/>
</dbReference>
<proteinExistence type="predicted"/>